<organism evidence="2 3">
    <name type="scientific">Candidatus Xenohaliotis californiensis</name>
    <dbReference type="NCBI Taxonomy" id="84677"/>
    <lineage>
        <taxon>Bacteria</taxon>
        <taxon>Pseudomonadati</taxon>
        <taxon>Pseudomonadota</taxon>
        <taxon>Alphaproteobacteria</taxon>
        <taxon>Rickettsiales</taxon>
        <taxon>Anaplasmataceae</taxon>
        <taxon>Candidatus Xenohaliotis</taxon>
    </lineage>
</organism>
<keyword evidence="3" id="KW-1185">Reference proteome</keyword>
<name>A0ABP0EW46_9RICK</name>
<evidence type="ECO:0000256" key="1">
    <source>
        <dbReference type="SAM" id="MobiDB-lite"/>
    </source>
</evidence>
<comment type="caution">
    <text evidence="2">The sequence shown here is derived from an EMBL/GenBank/DDBJ whole genome shotgun (WGS) entry which is preliminary data.</text>
</comment>
<dbReference type="EMBL" id="CAWVOK010000018">
    <property type="protein sequence ID" value="CAK8162958.1"/>
    <property type="molecule type" value="Genomic_DNA"/>
</dbReference>
<dbReference type="RefSeq" id="WP_338363961.1">
    <property type="nucleotide sequence ID" value="NZ_CAWVOK010000018.1"/>
</dbReference>
<proteinExistence type="predicted"/>
<sequence length="129" mass="14091">MKKFSLPCSFNGQVSPFVVYVGEPKKDAHPLQNQSSWLSKERGGVISAVIMSSLDKLHKLSQKNHVSFEELCVYAVTLGKRSGGADDNSSGGSGYESSDESSDHYSDVNKEESNIHKSDGNDNSFNEDE</sequence>
<dbReference type="InterPro" id="IPR021277">
    <property type="entry name" value="DUF2610"/>
</dbReference>
<evidence type="ECO:0000313" key="2">
    <source>
        <dbReference type="EMBL" id="CAK8162958.1"/>
    </source>
</evidence>
<dbReference type="Pfam" id="PF11020">
    <property type="entry name" value="DUF2610"/>
    <property type="match status" value="1"/>
</dbReference>
<gene>
    <name evidence="2" type="ORF">CAXC1_260040</name>
</gene>
<protein>
    <submittedName>
        <fullName evidence="2">Uncharacterized protein</fullName>
    </submittedName>
</protein>
<dbReference type="Proteomes" id="UP001314181">
    <property type="component" value="Unassembled WGS sequence"/>
</dbReference>
<accession>A0ABP0EW46</accession>
<feature type="compositionally biased region" description="Basic and acidic residues" evidence="1">
    <location>
        <begin position="101"/>
        <end position="120"/>
    </location>
</feature>
<feature type="region of interest" description="Disordered" evidence="1">
    <location>
        <begin position="80"/>
        <end position="129"/>
    </location>
</feature>
<evidence type="ECO:0000313" key="3">
    <source>
        <dbReference type="Proteomes" id="UP001314181"/>
    </source>
</evidence>
<reference evidence="2 3" key="1">
    <citation type="submission" date="2024-01" db="EMBL/GenBank/DDBJ databases">
        <authorList>
            <person name="Kunselman E."/>
        </authorList>
    </citation>
    <scope>NUCLEOTIDE SEQUENCE [LARGE SCALE GENOMIC DNA]</scope>
    <source>
        <strain evidence="2">2 abalone samples</strain>
    </source>
</reference>